<dbReference type="CDD" id="cd20335">
    <property type="entry name" value="BRcat_RBR"/>
    <property type="match status" value="1"/>
</dbReference>
<organism evidence="11 12">
    <name type="scientific">Didymella pomorum</name>
    <dbReference type="NCBI Taxonomy" id="749634"/>
    <lineage>
        <taxon>Eukaryota</taxon>
        <taxon>Fungi</taxon>
        <taxon>Dikarya</taxon>
        <taxon>Ascomycota</taxon>
        <taxon>Pezizomycotina</taxon>
        <taxon>Dothideomycetes</taxon>
        <taxon>Pleosporomycetidae</taxon>
        <taxon>Pleosporales</taxon>
        <taxon>Pleosporineae</taxon>
        <taxon>Didymellaceae</taxon>
        <taxon>Didymella</taxon>
    </lineage>
</organism>
<dbReference type="OrthoDB" id="9977870at2759"/>
<dbReference type="EMBL" id="JAPEVA010000224">
    <property type="protein sequence ID" value="KAJ4392604.1"/>
    <property type="molecule type" value="Genomic_DNA"/>
</dbReference>
<keyword evidence="8" id="KW-0862">Zinc</keyword>
<evidence type="ECO:0000256" key="9">
    <source>
        <dbReference type="SAM" id="MobiDB-lite"/>
    </source>
</evidence>
<dbReference type="GO" id="GO:0061630">
    <property type="term" value="F:ubiquitin protein ligase activity"/>
    <property type="evidence" value="ECO:0007669"/>
    <property type="project" value="UniProtKB-EC"/>
</dbReference>
<dbReference type="Pfam" id="PF01485">
    <property type="entry name" value="IBR"/>
    <property type="match status" value="1"/>
</dbReference>
<keyword evidence="4" id="KW-0479">Metal-binding</keyword>
<evidence type="ECO:0000313" key="11">
    <source>
        <dbReference type="EMBL" id="KAJ4392604.1"/>
    </source>
</evidence>
<evidence type="ECO:0000256" key="7">
    <source>
        <dbReference type="ARBA" id="ARBA00022786"/>
    </source>
</evidence>
<keyword evidence="12" id="KW-1185">Reference proteome</keyword>
<evidence type="ECO:0000256" key="4">
    <source>
        <dbReference type="ARBA" id="ARBA00022723"/>
    </source>
</evidence>
<evidence type="ECO:0000256" key="8">
    <source>
        <dbReference type="ARBA" id="ARBA00022833"/>
    </source>
</evidence>
<dbReference type="AlphaFoldDB" id="A0A9W8YVT8"/>
<protein>
    <recommendedName>
        <fullName evidence="2">RBR-type E3 ubiquitin transferase</fullName>
        <ecNumber evidence="2">2.3.2.31</ecNumber>
    </recommendedName>
</protein>
<dbReference type="GO" id="GO:0008270">
    <property type="term" value="F:zinc ion binding"/>
    <property type="evidence" value="ECO:0007669"/>
    <property type="project" value="UniProtKB-KW"/>
</dbReference>
<dbReference type="GO" id="GO:0016567">
    <property type="term" value="P:protein ubiquitination"/>
    <property type="evidence" value="ECO:0007669"/>
    <property type="project" value="InterPro"/>
</dbReference>
<evidence type="ECO:0000256" key="3">
    <source>
        <dbReference type="ARBA" id="ARBA00022679"/>
    </source>
</evidence>
<dbReference type="InterPro" id="IPR044066">
    <property type="entry name" value="TRIAD_supradom"/>
</dbReference>
<proteinExistence type="predicted"/>
<keyword evidence="7" id="KW-0833">Ubl conjugation pathway</keyword>
<accession>A0A9W8YVT8</accession>
<dbReference type="InterPro" id="IPR002867">
    <property type="entry name" value="IBR_dom"/>
</dbReference>
<evidence type="ECO:0000256" key="1">
    <source>
        <dbReference type="ARBA" id="ARBA00001798"/>
    </source>
</evidence>
<evidence type="ECO:0000259" key="10">
    <source>
        <dbReference type="PROSITE" id="PS51873"/>
    </source>
</evidence>
<dbReference type="PROSITE" id="PS00518">
    <property type="entry name" value="ZF_RING_1"/>
    <property type="match status" value="1"/>
</dbReference>
<keyword evidence="3" id="KW-0808">Transferase</keyword>
<name>A0A9W8YVT8_9PLEO</name>
<dbReference type="SUPFAM" id="SSF57850">
    <property type="entry name" value="RING/U-box"/>
    <property type="match status" value="2"/>
</dbReference>
<feature type="compositionally biased region" description="Basic and acidic residues" evidence="9">
    <location>
        <begin position="122"/>
        <end position="152"/>
    </location>
</feature>
<keyword evidence="5" id="KW-0677">Repeat</keyword>
<dbReference type="Gene3D" id="3.30.40.10">
    <property type="entry name" value="Zinc/RING finger domain, C3HC4 (zinc finger)"/>
    <property type="match status" value="1"/>
</dbReference>
<dbReference type="PROSITE" id="PS51873">
    <property type="entry name" value="TRIAD"/>
    <property type="match status" value="1"/>
</dbReference>
<feature type="domain" description="RING-type" evidence="10">
    <location>
        <begin position="239"/>
        <end position="445"/>
    </location>
</feature>
<feature type="compositionally biased region" description="Basic and acidic residues" evidence="9">
    <location>
        <begin position="80"/>
        <end position="115"/>
    </location>
</feature>
<dbReference type="InterPro" id="IPR013083">
    <property type="entry name" value="Znf_RING/FYVE/PHD"/>
</dbReference>
<feature type="compositionally biased region" description="Basic and acidic residues" evidence="9">
    <location>
        <begin position="42"/>
        <end position="70"/>
    </location>
</feature>
<reference evidence="11" key="1">
    <citation type="submission" date="2022-10" db="EMBL/GenBank/DDBJ databases">
        <title>Tapping the CABI collections for fungal endophytes: first genome assemblies for Collariella, Neodidymelliopsis, Ascochyta clinopodiicola, Didymella pomorum, Didymosphaeria variabile, Neocosmospora piperis and Neocucurbitaria cava.</title>
        <authorList>
            <person name="Hill R."/>
        </authorList>
    </citation>
    <scope>NUCLEOTIDE SEQUENCE</scope>
    <source>
        <strain evidence="11">IMI 355091</strain>
    </source>
</reference>
<feature type="compositionally biased region" description="Polar residues" evidence="9">
    <location>
        <begin position="153"/>
        <end position="162"/>
    </location>
</feature>
<evidence type="ECO:0000313" key="12">
    <source>
        <dbReference type="Proteomes" id="UP001140510"/>
    </source>
</evidence>
<dbReference type="InterPro" id="IPR017907">
    <property type="entry name" value="Znf_RING_CS"/>
</dbReference>
<feature type="region of interest" description="Disordered" evidence="9">
    <location>
        <begin position="206"/>
        <end position="228"/>
    </location>
</feature>
<dbReference type="PANTHER" id="PTHR11685">
    <property type="entry name" value="RBR FAMILY RING FINGER AND IBR DOMAIN-CONTAINING"/>
    <property type="match status" value="1"/>
</dbReference>
<dbReference type="Proteomes" id="UP001140510">
    <property type="component" value="Unassembled WGS sequence"/>
</dbReference>
<evidence type="ECO:0000256" key="5">
    <source>
        <dbReference type="ARBA" id="ARBA00022737"/>
    </source>
</evidence>
<evidence type="ECO:0000256" key="6">
    <source>
        <dbReference type="ARBA" id="ARBA00022771"/>
    </source>
</evidence>
<keyword evidence="6" id="KW-0863">Zinc-finger</keyword>
<feature type="region of interest" description="Disordered" evidence="9">
    <location>
        <begin position="1"/>
        <end position="176"/>
    </location>
</feature>
<dbReference type="EC" id="2.3.2.31" evidence="2"/>
<comment type="caution">
    <text evidence="11">The sequence shown here is derived from an EMBL/GenBank/DDBJ whole genome shotgun (WGS) entry which is preliminary data.</text>
</comment>
<dbReference type="Gene3D" id="1.20.120.1750">
    <property type="match status" value="1"/>
</dbReference>
<dbReference type="InterPro" id="IPR031127">
    <property type="entry name" value="E3_UB_ligase_RBR"/>
</dbReference>
<sequence>MARNRDEGGTRYAYADDQYSRDDRDSRHHRRHRSRDYDEDEYAAKRERRERRRAEDARREAEVDLDDLRARRASYYSRPSSDRYREQDRMTQESRAESVKTPRSSRREVTRDGMRKSKKKREVVEVDREDDYVHRPKSSEVRRSSGRKRSDEGGSSSRTAYTPRSGSGSSRRVEEPKLGRYLSTRSARQPNPVKVSAVPAAAPVIRSYSTREQPPRRSSGGIFSIFRPGPRSPPIREVQRVDCLVCMNDDLLVGKTAKLACGHRMCHACLKRQFTLSVKDPQHMPPRCCTKEHIPLKHVDRLFDDKFKRLWNQKFEEYTATKNLYCPAKGCGEWIKPSKIKVDMASGRKYARCSRCSTKVCVRCSSKYHTRRECPKDDETARLVQMAKEKGWQRCYNCKAVVELKEGCNHMTCLNRGDTANVEAYGFGNTGGHHMNDSYQVRPPVITSAAHRPVQSPPRSSYFTSRRVVREAPAPVPLARHVPAPIEAPSSAMAGLSLDGTKRGANRVGTWLSHVKIDPEATNTQAEGVEVDDWRCDGTMIGID</sequence>
<gene>
    <name evidence="11" type="ORF">N0V91_011352</name>
</gene>
<comment type="catalytic activity">
    <reaction evidence="1">
        <text>[E2 ubiquitin-conjugating enzyme]-S-ubiquitinyl-L-cysteine + [acceptor protein]-L-lysine = [E2 ubiquitin-conjugating enzyme]-L-cysteine + [acceptor protein]-N(6)-ubiquitinyl-L-lysine.</text>
        <dbReference type="EC" id="2.3.2.31"/>
    </reaction>
</comment>
<evidence type="ECO:0000256" key="2">
    <source>
        <dbReference type="ARBA" id="ARBA00012251"/>
    </source>
</evidence>